<dbReference type="InterPro" id="IPR050109">
    <property type="entry name" value="HTH-type_TetR-like_transc_reg"/>
</dbReference>
<dbReference type="Pfam" id="PF00440">
    <property type="entry name" value="TetR_N"/>
    <property type="match status" value="1"/>
</dbReference>
<keyword evidence="3" id="KW-0804">Transcription</keyword>
<evidence type="ECO:0000256" key="4">
    <source>
        <dbReference type="PROSITE-ProRule" id="PRU00335"/>
    </source>
</evidence>
<evidence type="ECO:0000313" key="7">
    <source>
        <dbReference type="Proteomes" id="UP000198282"/>
    </source>
</evidence>
<evidence type="ECO:0000259" key="5">
    <source>
        <dbReference type="PROSITE" id="PS50977"/>
    </source>
</evidence>
<dbReference type="GO" id="GO:0000976">
    <property type="term" value="F:transcription cis-regulatory region binding"/>
    <property type="evidence" value="ECO:0007669"/>
    <property type="project" value="TreeGrafter"/>
</dbReference>
<dbReference type="PANTHER" id="PTHR30055">
    <property type="entry name" value="HTH-TYPE TRANSCRIPTIONAL REGULATOR RUTR"/>
    <property type="match status" value="1"/>
</dbReference>
<dbReference type="EMBL" id="FZOD01000004">
    <property type="protein sequence ID" value="SNS14542.1"/>
    <property type="molecule type" value="Genomic_DNA"/>
</dbReference>
<dbReference type="PROSITE" id="PS50977">
    <property type="entry name" value="HTH_TETR_2"/>
    <property type="match status" value="1"/>
</dbReference>
<gene>
    <name evidence="6" type="ORF">SAMN05216276_1004280</name>
</gene>
<accession>A0A239C3Q6</accession>
<dbReference type="OrthoDB" id="3787664at2"/>
<feature type="domain" description="HTH tetR-type" evidence="5">
    <location>
        <begin position="31"/>
        <end position="91"/>
    </location>
</feature>
<evidence type="ECO:0000256" key="1">
    <source>
        <dbReference type="ARBA" id="ARBA00023015"/>
    </source>
</evidence>
<sequence>MTRIVTTLVTVISPAGGPPPGDLSLRERKKLRTREALADAALRLFTEKGFDATTLDDVVDAVEVSKRTFFRNYSSKEDVALAPEKELWAGYAVEIEACPLAGPILTVYQEALAVTLAGMDPSWERRFVASRRLAEATPSLTAHSLQHCADVTRTVVDTVAARLGPDGPERVQLHLPLELMVAAWRWALKEWSETGDDPGREALQARMGEAFRAIPPSMALTVNAG</sequence>
<dbReference type="Gene3D" id="1.10.357.10">
    <property type="entry name" value="Tetracycline Repressor, domain 2"/>
    <property type="match status" value="1"/>
</dbReference>
<feature type="DNA-binding region" description="H-T-H motif" evidence="4">
    <location>
        <begin position="54"/>
        <end position="73"/>
    </location>
</feature>
<keyword evidence="7" id="KW-1185">Reference proteome</keyword>
<dbReference type="InterPro" id="IPR001647">
    <property type="entry name" value="HTH_TetR"/>
</dbReference>
<dbReference type="PRINTS" id="PR00455">
    <property type="entry name" value="HTHTETR"/>
</dbReference>
<evidence type="ECO:0000313" key="6">
    <source>
        <dbReference type="EMBL" id="SNS14542.1"/>
    </source>
</evidence>
<dbReference type="PANTHER" id="PTHR30055:SF238">
    <property type="entry name" value="MYCOFACTOCIN BIOSYNTHESIS TRANSCRIPTIONAL REGULATOR MFTR-RELATED"/>
    <property type="match status" value="1"/>
</dbReference>
<evidence type="ECO:0000256" key="2">
    <source>
        <dbReference type="ARBA" id="ARBA00023125"/>
    </source>
</evidence>
<dbReference type="Proteomes" id="UP000198282">
    <property type="component" value="Unassembled WGS sequence"/>
</dbReference>
<dbReference type="Pfam" id="PF17754">
    <property type="entry name" value="TetR_C_14"/>
    <property type="match status" value="1"/>
</dbReference>
<evidence type="ECO:0000256" key="3">
    <source>
        <dbReference type="ARBA" id="ARBA00023163"/>
    </source>
</evidence>
<dbReference type="GO" id="GO:0003700">
    <property type="term" value="F:DNA-binding transcription factor activity"/>
    <property type="evidence" value="ECO:0007669"/>
    <property type="project" value="TreeGrafter"/>
</dbReference>
<dbReference type="InterPro" id="IPR009057">
    <property type="entry name" value="Homeodomain-like_sf"/>
</dbReference>
<organism evidence="6 7">
    <name type="scientific">Streptosporangium subroseum</name>
    <dbReference type="NCBI Taxonomy" id="106412"/>
    <lineage>
        <taxon>Bacteria</taxon>
        <taxon>Bacillati</taxon>
        <taxon>Actinomycetota</taxon>
        <taxon>Actinomycetes</taxon>
        <taxon>Streptosporangiales</taxon>
        <taxon>Streptosporangiaceae</taxon>
        <taxon>Streptosporangium</taxon>
    </lineage>
</organism>
<dbReference type="InterPro" id="IPR041347">
    <property type="entry name" value="MftR_C"/>
</dbReference>
<keyword evidence="1" id="KW-0805">Transcription regulation</keyword>
<name>A0A239C3Q6_9ACTN</name>
<keyword evidence="2 4" id="KW-0238">DNA-binding</keyword>
<dbReference type="SUPFAM" id="SSF46689">
    <property type="entry name" value="Homeodomain-like"/>
    <property type="match status" value="1"/>
</dbReference>
<protein>
    <submittedName>
        <fullName evidence="6">Transcriptional regulator, TetR family</fullName>
    </submittedName>
</protein>
<proteinExistence type="predicted"/>
<reference evidence="6 7" key="1">
    <citation type="submission" date="2017-06" db="EMBL/GenBank/DDBJ databases">
        <authorList>
            <person name="Kim H.J."/>
            <person name="Triplett B.A."/>
        </authorList>
    </citation>
    <scope>NUCLEOTIDE SEQUENCE [LARGE SCALE GENOMIC DNA]</scope>
    <source>
        <strain evidence="6 7">CGMCC 4.2132</strain>
    </source>
</reference>
<dbReference type="AlphaFoldDB" id="A0A239C3Q6"/>